<dbReference type="InterPro" id="IPR002192">
    <property type="entry name" value="PPDK_AMP/ATP-bd"/>
</dbReference>
<sequence length="928" mass="100497">MADPRRGTGVVADSRLPGLCRWSGTSDPGGLVTMELILDGPELGDPTLVGHKFARQDVMRRAGLPVPAFFCLTGAAFQASVPAVTGFPGDDAGSAELIAWASAARDSIRAGCVPPSLADRVLTAFDALTDADGLVAVRACVVADADGSGEDGADDPFAGLSDSFLYVDRDAVLARIVDCWASAYNPEAVLYRVRRGVDATAARIAVGVQRMVPGVRSFVVFTRDPRTGADRKVIAAAHGIGEGIVQEKADIDHFFVEGRTGAIEVDRVSKTLMVGLDPARPAAGVTTLPVPADLAETPVLTDGEVSRICALAARAEDLLGGPQDIEGTLTEDGTVHLVQARPVVVSRPAATGPDVPWTNHNLTESFPGLTSALTYSQAQVFYRMGFSDFYRRMGVSERSLRQNRHHLSRMVGYLDGRVYYRLDAWFTLHGNIPGFELMRPLWERSLGLTERTGMPGVSPRRPLALMRNMPRLAWMCARQPRQLRLFLRWWDALVADSVSIGDRPADELIARYRHMWAEAEQRWGITMVTSYFGLAGLAVTGALLKRWVPGGDALLPRLLAGGRTNRTIESLRSAIALAELVNERPSLREAVLREPERQVWDEISAGRHGAGVAGAFSRHVATYGDRAVHDLKLEVLTPRQQPWMILPTLRPFIAQRLTVAGNMADEARTRAEARRVLRDTCPNPLRRIVLGAALAFLRFAVKAREDTRFCRSQLYGVSREVLWQLADRLVASGMLDDAADVVHLQVDEVLGAFDGTLPGRDLRALVRVRREGMARAADRPDPPAYFTTPAGPPVPIALESRQDPEVLAGMTEDGVLRGLASSSGRVRARAKVVQDTSVSPESCTDRILVAKETDPGWLALMMAAKGIVVERGSLISHTAISGRLLGIPTVVAVPGAMTVIPDGAWLEIDGDTGQVRLLSEPESKQSAE</sequence>
<dbReference type="Gene3D" id="3.50.30.10">
    <property type="entry name" value="Phosphohistidine domain"/>
    <property type="match status" value="1"/>
</dbReference>
<name>A0A5J6IDJ2_STRC4</name>
<evidence type="ECO:0000313" key="3">
    <source>
        <dbReference type="EMBL" id="QEV28950.1"/>
    </source>
</evidence>
<proteinExistence type="predicted"/>
<evidence type="ECO:0000259" key="1">
    <source>
        <dbReference type="Pfam" id="PF00391"/>
    </source>
</evidence>
<dbReference type="GO" id="GO:0005524">
    <property type="term" value="F:ATP binding"/>
    <property type="evidence" value="ECO:0007669"/>
    <property type="project" value="InterPro"/>
</dbReference>
<dbReference type="Gene3D" id="3.30.1490.20">
    <property type="entry name" value="ATP-grasp fold, A domain"/>
    <property type="match status" value="1"/>
</dbReference>
<dbReference type="Pfam" id="PF00391">
    <property type="entry name" value="PEP-utilizers"/>
    <property type="match status" value="1"/>
</dbReference>
<dbReference type="InterPro" id="IPR036637">
    <property type="entry name" value="Phosphohistidine_dom_sf"/>
</dbReference>
<dbReference type="Gene3D" id="3.30.470.20">
    <property type="entry name" value="ATP-grasp fold, B domain"/>
    <property type="match status" value="1"/>
</dbReference>
<accession>A0A5J6IDJ2</accession>
<dbReference type="Proteomes" id="UP000326598">
    <property type="component" value="Chromosome"/>
</dbReference>
<protein>
    <submittedName>
        <fullName evidence="3">Phosphoenolpyruvate synthase</fullName>
    </submittedName>
</protein>
<dbReference type="Pfam" id="PF01326">
    <property type="entry name" value="PPDK_N"/>
    <property type="match status" value="1"/>
</dbReference>
<dbReference type="KEGG" id="scoe:CP976_35740"/>
<dbReference type="PANTHER" id="PTHR43615:SF1">
    <property type="entry name" value="PPDK_N DOMAIN-CONTAINING PROTEIN"/>
    <property type="match status" value="1"/>
</dbReference>
<dbReference type="GO" id="GO:0016301">
    <property type="term" value="F:kinase activity"/>
    <property type="evidence" value="ECO:0007669"/>
    <property type="project" value="InterPro"/>
</dbReference>
<feature type="domain" description="Pyruvate phosphate dikinase AMP/ATP-binding" evidence="2">
    <location>
        <begin position="48"/>
        <end position="347"/>
    </location>
</feature>
<dbReference type="InterPro" id="IPR051549">
    <property type="entry name" value="PEP_Utilizing_Enz"/>
</dbReference>
<reference evidence="3 4" key="1">
    <citation type="submission" date="2017-09" db="EMBL/GenBank/DDBJ databases">
        <authorList>
            <person name="Lee N."/>
            <person name="Cho B.-K."/>
        </authorList>
    </citation>
    <scope>NUCLEOTIDE SEQUENCE [LARGE SCALE GENOMIC DNA]</scope>
    <source>
        <strain evidence="3 4">ATCC 13740</strain>
    </source>
</reference>
<keyword evidence="3" id="KW-0670">Pyruvate</keyword>
<evidence type="ECO:0000313" key="4">
    <source>
        <dbReference type="Proteomes" id="UP000326598"/>
    </source>
</evidence>
<dbReference type="InterPro" id="IPR008279">
    <property type="entry name" value="PEP-util_enz_mobile_dom"/>
</dbReference>
<dbReference type="PANTHER" id="PTHR43615">
    <property type="entry name" value="PHOSPHOENOLPYRUVATE SYNTHASE-RELATED"/>
    <property type="match status" value="1"/>
</dbReference>
<dbReference type="SUPFAM" id="SSF52009">
    <property type="entry name" value="Phosphohistidine domain"/>
    <property type="match status" value="1"/>
</dbReference>
<dbReference type="AlphaFoldDB" id="A0A5J6IDJ2"/>
<organism evidence="3 4">
    <name type="scientific">Streptomyces coeruleorubidus</name>
    <dbReference type="NCBI Taxonomy" id="116188"/>
    <lineage>
        <taxon>Bacteria</taxon>
        <taxon>Bacillati</taxon>
        <taxon>Actinomycetota</taxon>
        <taxon>Actinomycetes</taxon>
        <taxon>Kitasatosporales</taxon>
        <taxon>Streptomycetaceae</taxon>
        <taxon>Streptomyces</taxon>
    </lineage>
</organism>
<dbReference type="SUPFAM" id="SSF56059">
    <property type="entry name" value="Glutathione synthetase ATP-binding domain-like"/>
    <property type="match status" value="1"/>
</dbReference>
<evidence type="ECO:0000259" key="2">
    <source>
        <dbReference type="Pfam" id="PF01326"/>
    </source>
</evidence>
<gene>
    <name evidence="3" type="ORF">CP976_35740</name>
</gene>
<dbReference type="EMBL" id="CP023694">
    <property type="protein sequence ID" value="QEV28950.1"/>
    <property type="molecule type" value="Genomic_DNA"/>
</dbReference>
<dbReference type="InterPro" id="IPR013815">
    <property type="entry name" value="ATP_grasp_subdomain_1"/>
</dbReference>
<feature type="domain" description="PEP-utilising enzyme mobile" evidence="1">
    <location>
        <begin position="845"/>
        <end position="913"/>
    </location>
</feature>